<dbReference type="Proteomes" id="UP000721954">
    <property type="component" value="Unassembled WGS sequence"/>
</dbReference>
<protein>
    <recommendedName>
        <fullName evidence="3">ParB/Sulfiredoxin domain-containing protein</fullName>
    </recommendedName>
</protein>
<evidence type="ECO:0000313" key="1">
    <source>
        <dbReference type="EMBL" id="MBO8202172.1"/>
    </source>
</evidence>
<accession>A0ABS3Y3D2</accession>
<evidence type="ECO:0008006" key="3">
    <source>
        <dbReference type="Google" id="ProtNLM"/>
    </source>
</evidence>
<comment type="caution">
    <text evidence="1">The sequence shown here is derived from an EMBL/GenBank/DDBJ whole genome shotgun (WGS) entry which is preliminary data.</text>
</comment>
<dbReference type="RefSeq" id="WP_209213731.1">
    <property type="nucleotide sequence ID" value="NZ_JAFFZM010000021.1"/>
</dbReference>
<dbReference type="SUPFAM" id="SSF110849">
    <property type="entry name" value="ParB/Sulfiredoxin"/>
    <property type="match status" value="1"/>
</dbReference>
<evidence type="ECO:0000313" key="2">
    <source>
        <dbReference type="Proteomes" id="UP000721954"/>
    </source>
</evidence>
<name>A0ABS3Y3D2_9ACTN</name>
<organism evidence="1 2">
    <name type="scientific">Streptomyces smyrnaeus</name>
    <dbReference type="NCBI Taxonomy" id="1387713"/>
    <lineage>
        <taxon>Bacteria</taxon>
        <taxon>Bacillati</taxon>
        <taxon>Actinomycetota</taxon>
        <taxon>Actinomycetes</taxon>
        <taxon>Kitasatosporales</taxon>
        <taxon>Streptomycetaceae</taxon>
        <taxon>Streptomyces</taxon>
    </lineage>
</organism>
<gene>
    <name evidence="1" type="ORF">JW613_28345</name>
</gene>
<dbReference type="GeneID" id="96262539"/>
<proteinExistence type="predicted"/>
<reference evidence="1 2" key="1">
    <citation type="submission" date="2021-02" db="EMBL/GenBank/DDBJ databases">
        <title>Streptomyces spirodelae sp. nov., isolated from duckweed.</title>
        <authorList>
            <person name="Saimee Y."/>
            <person name="Duangmal K."/>
        </authorList>
    </citation>
    <scope>NUCLEOTIDE SEQUENCE [LARGE SCALE GENOMIC DNA]</scope>
    <source>
        <strain evidence="1 2">DSM 42105</strain>
    </source>
</reference>
<sequence length="476" mass="53749">MSTAPEYPLPPRKERFEHLLKLRLDETRKAGGTRETVTVDWNGKSLHVDVIDLPLDELLYNPATHRIRAQCSHDRARQRTLETEPWRTESQDYLGSLLKATPTDPGKRDPDFDKLKEDLREYGQNEPGLVTHHGILVNGNTRAAALRELGITTMRVGVLPASFTWDDITAVELSLQLRNDSRREYSYINRLLAIDERIKLGLSREAIAKEFRCTTKTVDQHVWVLQHIRDQIARSESEGVALPLVVFEGMQERLKELHRDYMNLAKTNPDGAEVLKEYRTSAILLDFAKTDVRFIDEGFFDDHLAKELPEHLVPTVADSPGAKVAIPGLDVSMPAVSPRVEKARSITRQIRQARARLSARHVDEGAKREALNVREESRKAFDEALTSAGRVARLRKRKQLAPERLKEATASLELCIGEIVKAKGARVFDEEDFDEAVLQFRAVFQQLATQAGRGNDSPGAGVSWLLKAAALREDHE</sequence>
<dbReference type="EMBL" id="JAFFZM010000021">
    <property type="protein sequence ID" value="MBO8202172.1"/>
    <property type="molecule type" value="Genomic_DNA"/>
</dbReference>
<dbReference type="InterPro" id="IPR036086">
    <property type="entry name" value="ParB/Sulfiredoxin_sf"/>
</dbReference>
<keyword evidence="2" id="KW-1185">Reference proteome</keyword>